<keyword evidence="1 5" id="KW-0489">Methyltransferase</keyword>
<dbReference type="Gene3D" id="3.30.2130.30">
    <property type="match status" value="1"/>
</dbReference>
<dbReference type="GO" id="GO:0003723">
    <property type="term" value="F:RNA binding"/>
    <property type="evidence" value="ECO:0007669"/>
    <property type="project" value="UniProtKB-UniRule"/>
</dbReference>
<dbReference type="RefSeq" id="WP_284679482.1">
    <property type="nucleotide sequence ID" value="NZ_CP060096.1"/>
</dbReference>
<evidence type="ECO:0000256" key="2">
    <source>
        <dbReference type="ARBA" id="ARBA00022679"/>
    </source>
</evidence>
<sequence>MENIQLIAPTLFGVEAVTAREIKALGYEDINVEDGKVTFTGDEKAICRSNLWIRTAERVLVKVGEFSALTFDELFEGTKALSWEEWIPENAEFPVEGYSLKSKLHSVPDCQAIIKKAVVERLKRKYKKGWFDENGPTYKIKFSLMKDKAILMIDTSGEGLHKRGYRAVSNEAPLRETLAAALIMLSDWRYDRPLIDPFCGSGTIPIEAALIGAKIAPGLNRKFVSEKWGRIHRKLWKDVREEAAGVIKKEIDLNIKGYDIEQNAIKLSIENAHKAGVDKYIRFRNIPIKDLKTDDKYGIIICNPPYGERMGKLKEAEMLYKEMGRIFKNMETWSYYILTSHEDFEKIFGKKATKKRKLYNGMIKTYYYQYFGPRPKQKEQVKNI</sequence>
<reference evidence="5" key="1">
    <citation type="submission" date="2020-08" db="EMBL/GenBank/DDBJ databases">
        <title>Genomic insights into the carbon and energy metabolism of the first obligate autotrophic acetogenic bacterium Aceticella autotrophica gen. nov., sp. nov.</title>
        <authorList>
            <person name="Toshchakov S.V."/>
            <person name="Elcheninov A.G."/>
            <person name="Kublanov I.V."/>
            <person name="Frolov E.N."/>
            <person name="Lebedinsky A.V."/>
        </authorList>
    </citation>
    <scope>NUCLEOTIDE SEQUENCE</scope>
    <source>
        <strain evidence="5">3443-3Ac</strain>
    </source>
</reference>
<dbReference type="SMART" id="SM00981">
    <property type="entry name" value="THUMP"/>
    <property type="match status" value="1"/>
</dbReference>
<dbReference type="PROSITE" id="PS01261">
    <property type="entry name" value="UPF0020"/>
    <property type="match status" value="1"/>
</dbReference>
<dbReference type="EMBL" id="CP060096">
    <property type="protein sequence ID" value="QSZ26798.1"/>
    <property type="molecule type" value="Genomic_DNA"/>
</dbReference>
<dbReference type="PANTHER" id="PTHR47313:SF1">
    <property type="entry name" value="RIBOSOMAL RNA LARGE SUBUNIT METHYLTRANSFERASE K_L"/>
    <property type="match status" value="1"/>
</dbReference>
<dbReference type="Pfam" id="PF01170">
    <property type="entry name" value="UPF0020"/>
    <property type="match status" value="1"/>
</dbReference>
<keyword evidence="2" id="KW-0808">Transferase</keyword>
<keyword evidence="6" id="KW-1185">Reference proteome</keyword>
<dbReference type="Gene3D" id="3.40.50.150">
    <property type="entry name" value="Vaccinia Virus protein VP39"/>
    <property type="match status" value="1"/>
</dbReference>
<accession>A0A975G9J8</accession>
<dbReference type="InterPro" id="IPR002052">
    <property type="entry name" value="DNA_methylase_N6_adenine_CS"/>
</dbReference>
<dbReference type="InterPro" id="IPR029063">
    <property type="entry name" value="SAM-dependent_MTases_sf"/>
</dbReference>
<dbReference type="Pfam" id="PF02926">
    <property type="entry name" value="THUMP"/>
    <property type="match status" value="1"/>
</dbReference>
<feature type="domain" description="THUMP" evidence="4">
    <location>
        <begin position="45"/>
        <end position="155"/>
    </location>
</feature>
<proteinExistence type="predicted"/>
<dbReference type="SUPFAM" id="SSF53335">
    <property type="entry name" value="S-adenosyl-L-methionine-dependent methyltransferases"/>
    <property type="match status" value="1"/>
</dbReference>
<name>A0A975G9J8_9THEO</name>
<dbReference type="KEGG" id="aaut:ACETAC_07855"/>
<protein>
    <submittedName>
        <fullName evidence="5">Class I SAM-dependent RNA methyltransferase</fullName>
    </submittedName>
</protein>
<dbReference type="PROSITE" id="PS00092">
    <property type="entry name" value="N6_MTASE"/>
    <property type="match status" value="1"/>
</dbReference>
<evidence type="ECO:0000313" key="6">
    <source>
        <dbReference type="Proteomes" id="UP000671913"/>
    </source>
</evidence>
<dbReference type="CDD" id="cd11715">
    <property type="entry name" value="THUMP_AdoMetMT"/>
    <property type="match status" value="1"/>
</dbReference>
<evidence type="ECO:0000313" key="5">
    <source>
        <dbReference type="EMBL" id="QSZ26798.1"/>
    </source>
</evidence>
<dbReference type="GO" id="GO:0070043">
    <property type="term" value="F:rRNA (guanine-N7-)-methyltransferase activity"/>
    <property type="evidence" value="ECO:0007669"/>
    <property type="project" value="TreeGrafter"/>
</dbReference>
<dbReference type="Pfam" id="PF22020">
    <property type="entry name" value="RlmL_1st"/>
    <property type="match status" value="1"/>
</dbReference>
<evidence type="ECO:0000256" key="3">
    <source>
        <dbReference type="PROSITE-ProRule" id="PRU00529"/>
    </source>
</evidence>
<evidence type="ECO:0000256" key="1">
    <source>
        <dbReference type="ARBA" id="ARBA00022603"/>
    </source>
</evidence>
<gene>
    <name evidence="5" type="ORF">ACETAC_07855</name>
</gene>
<keyword evidence="3" id="KW-0694">RNA-binding</keyword>
<dbReference type="GO" id="GO:0008990">
    <property type="term" value="F:rRNA (guanine-N2-)-methyltransferase activity"/>
    <property type="evidence" value="ECO:0007669"/>
    <property type="project" value="TreeGrafter"/>
</dbReference>
<dbReference type="AlphaFoldDB" id="A0A975G9J8"/>
<dbReference type="Proteomes" id="UP000671913">
    <property type="component" value="Chromosome"/>
</dbReference>
<organism evidence="5 6">
    <name type="scientific">Aceticella autotrophica</name>
    <dbReference type="NCBI Taxonomy" id="2755338"/>
    <lineage>
        <taxon>Bacteria</taxon>
        <taxon>Bacillati</taxon>
        <taxon>Bacillota</taxon>
        <taxon>Clostridia</taxon>
        <taxon>Thermoanaerobacterales</taxon>
        <taxon>Thermoanaerobacteraceae</taxon>
        <taxon>Aceticella</taxon>
    </lineage>
</organism>
<dbReference type="InterPro" id="IPR000241">
    <property type="entry name" value="RlmKL-like_Mtase"/>
</dbReference>
<dbReference type="PANTHER" id="PTHR47313">
    <property type="entry name" value="RIBOSOMAL RNA LARGE SUBUNIT METHYLTRANSFERASE K/L"/>
    <property type="match status" value="1"/>
</dbReference>
<dbReference type="InterPro" id="IPR053943">
    <property type="entry name" value="RlmKL-like_Mtase_CS"/>
</dbReference>
<dbReference type="InterPro" id="IPR054170">
    <property type="entry name" value="RlmL_1st"/>
</dbReference>
<evidence type="ECO:0000259" key="4">
    <source>
        <dbReference type="PROSITE" id="PS51165"/>
    </source>
</evidence>
<dbReference type="InterPro" id="IPR004114">
    <property type="entry name" value="THUMP_dom"/>
</dbReference>
<dbReference type="PROSITE" id="PS51165">
    <property type="entry name" value="THUMP"/>
    <property type="match status" value="1"/>
</dbReference>